<keyword evidence="5" id="KW-1185">Reference proteome</keyword>
<evidence type="ECO:0000256" key="1">
    <source>
        <dbReference type="ARBA" id="ARBA00010541"/>
    </source>
</evidence>
<sequence length="382" mass="40556">MTGERTIPEDGMRARTGFRRRSALGCLAILLGFCPPLGRAEAPADEPAVQVVQKVLPAVANINAERVVRRQMRDPFDLFFGRYYSYSERVRSLGSGVVVAPGGFVITCAHVVERAVNRAVKVSLSQGSDWQAKVLFEDPVQDLALLKVEASKPLPWFDIQRLSPNLLGQTVIVLGNPVGYQNSVSKGILSAKGRAIETGEGRIEGLLQTDAAINPGNSGGPLVDLAGTFVGLSSAKFSGEAIEGIGFAIPGDRVLAWYRKARENSQDGRKGESATLADFLLKRFGIVAQELTEDLAASFRVAPGSGLLIGSVERGSPAATVGIQAGMILAAIGNFPLSDLGELPPELARIGAGTKAALTITLVEQRGPILFQRTQTVEVVAR</sequence>
<dbReference type="PANTHER" id="PTHR43343">
    <property type="entry name" value="PEPTIDASE S12"/>
    <property type="match status" value="1"/>
</dbReference>
<organism evidence="4 5">
    <name type="scientific">Methylacidimicrobium tartarophylax</name>
    <dbReference type="NCBI Taxonomy" id="1041768"/>
    <lineage>
        <taxon>Bacteria</taxon>
        <taxon>Pseudomonadati</taxon>
        <taxon>Verrucomicrobiota</taxon>
        <taxon>Methylacidimicrobium</taxon>
    </lineage>
</organism>
<gene>
    <name evidence="4" type="primary">degQ</name>
    <name evidence="4" type="synonym">hhoA</name>
    <name evidence="4" type="ORF">MAMT_00603</name>
</gene>
<comment type="similarity">
    <text evidence="1">Belongs to the peptidase S1C family.</text>
</comment>
<protein>
    <submittedName>
        <fullName evidence="4">Serine protease DegQ</fullName>
    </submittedName>
</protein>
<proteinExistence type="inferred from homology"/>
<dbReference type="GO" id="GO:0006508">
    <property type="term" value="P:proteolysis"/>
    <property type="evidence" value="ECO:0007669"/>
    <property type="project" value="UniProtKB-KW"/>
</dbReference>
<dbReference type="PANTHER" id="PTHR43343:SF3">
    <property type="entry name" value="PROTEASE DO-LIKE 8, CHLOROPLASTIC"/>
    <property type="match status" value="1"/>
</dbReference>
<evidence type="ECO:0000313" key="5">
    <source>
        <dbReference type="Proteomes" id="UP000334923"/>
    </source>
</evidence>
<evidence type="ECO:0000313" key="4">
    <source>
        <dbReference type="EMBL" id="VVM05348.1"/>
    </source>
</evidence>
<dbReference type="Pfam" id="PF13365">
    <property type="entry name" value="Trypsin_2"/>
    <property type="match status" value="1"/>
</dbReference>
<dbReference type="InterPro" id="IPR036034">
    <property type="entry name" value="PDZ_sf"/>
</dbReference>
<dbReference type="InterPro" id="IPR051201">
    <property type="entry name" value="Chloro_Bact_Ser_Proteases"/>
</dbReference>
<dbReference type="PRINTS" id="PR00834">
    <property type="entry name" value="PROTEASES2C"/>
</dbReference>
<dbReference type="SUPFAM" id="SSF50494">
    <property type="entry name" value="Trypsin-like serine proteases"/>
    <property type="match status" value="1"/>
</dbReference>
<dbReference type="Gene3D" id="2.40.10.10">
    <property type="entry name" value="Trypsin-like serine proteases"/>
    <property type="match status" value="2"/>
</dbReference>
<dbReference type="InterPro" id="IPR001940">
    <property type="entry name" value="Peptidase_S1C"/>
</dbReference>
<dbReference type="EMBL" id="CABFVA020000021">
    <property type="protein sequence ID" value="VVM05348.1"/>
    <property type="molecule type" value="Genomic_DNA"/>
</dbReference>
<evidence type="ECO:0000256" key="2">
    <source>
        <dbReference type="ARBA" id="ARBA00022670"/>
    </source>
</evidence>
<dbReference type="AlphaFoldDB" id="A0A5E6MAJ1"/>
<name>A0A5E6MAJ1_9BACT</name>
<dbReference type="SUPFAM" id="SSF50156">
    <property type="entry name" value="PDZ domain-like"/>
    <property type="match status" value="1"/>
</dbReference>
<dbReference type="Proteomes" id="UP000334923">
    <property type="component" value="Unassembled WGS sequence"/>
</dbReference>
<keyword evidence="3" id="KW-0378">Hydrolase</keyword>
<dbReference type="GO" id="GO:0004252">
    <property type="term" value="F:serine-type endopeptidase activity"/>
    <property type="evidence" value="ECO:0007669"/>
    <property type="project" value="InterPro"/>
</dbReference>
<dbReference type="InterPro" id="IPR043504">
    <property type="entry name" value="Peptidase_S1_PA_chymotrypsin"/>
</dbReference>
<accession>A0A5E6MAJ1</accession>
<reference evidence="4 5" key="1">
    <citation type="submission" date="2019-09" db="EMBL/GenBank/DDBJ databases">
        <authorList>
            <person name="Cremers G."/>
        </authorList>
    </citation>
    <scope>NUCLEOTIDE SEQUENCE [LARGE SCALE GENOMIC DNA]</scope>
    <source>
        <strain evidence="4">4A</strain>
    </source>
</reference>
<keyword evidence="2 4" id="KW-0645">Protease</keyword>
<dbReference type="Gene3D" id="2.30.42.10">
    <property type="match status" value="1"/>
</dbReference>
<dbReference type="InterPro" id="IPR009003">
    <property type="entry name" value="Peptidase_S1_PA"/>
</dbReference>
<evidence type="ECO:0000256" key="3">
    <source>
        <dbReference type="ARBA" id="ARBA00022801"/>
    </source>
</evidence>